<keyword evidence="3" id="KW-0677">Repeat</keyword>
<keyword evidence="6" id="KW-0805">Transcription regulation</keyword>
<evidence type="ECO:0000256" key="8">
    <source>
        <dbReference type="ARBA" id="ARBA00023242"/>
    </source>
</evidence>
<evidence type="ECO:0000256" key="1">
    <source>
        <dbReference type="ARBA" id="ARBA00004123"/>
    </source>
</evidence>
<keyword evidence="5" id="KW-0862">Zinc</keyword>
<evidence type="ECO:0000256" key="6">
    <source>
        <dbReference type="ARBA" id="ARBA00023015"/>
    </source>
</evidence>
<comment type="caution">
    <text evidence="9">The sequence shown here is derived from an EMBL/GenBank/DDBJ whole genome shotgun (WGS) entry which is preliminary data.</text>
</comment>
<name>A0A6S7KCQ6_PARCT</name>
<evidence type="ECO:0000256" key="3">
    <source>
        <dbReference type="ARBA" id="ARBA00022737"/>
    </source>
</evidence>
<keyword evidence="10" id="KW-1185">Reference proteome</keyword>
<sequence>IEHSCSRKRKWQCFYCKKFFVCRSAYNNHERIHTGEKPFQCDVCGRCFGHQGNLKQHMHIHRDVKPHVCDVCGRGFIRSNRLRDHKRSHQYDLFMHTQVQWYTANVTTDSRAKVRPTNAFEKYATSDDN</sequence>
<dbReference type="Proteomes" id="UP001152795">
    <property type="component" value="Unassembled WGS sequence"/>
</dbReference>
<dbReference type="PANTHER" id="PTHR24394:SF44">
    <property type="entry name" value="ZINC FINGER PROTEIN 271-LIKE"/>
    <property type="match status" value="1"/>
</dbReference>
<dbReference type="FunFam" id="3.30.160.60:FF:000130">
    <property type="entry name" value="Spalt-like transcription factor 4"/>
    <property type="match status" value="1"/>
</dbReference>
<keyword evidence="4" id="KW-0863">Zinc-finger</keyword>
<dbReference type="GO" id="GO:0008270">
    <property type="term" value="F:zinc ion binding"/>
    <property type="evidence" value="ECO:0007669"/>
    <property type="project" value="UniProtKB-KW"/>
</dbReference>
<proteinExistence type="predicted"/>
<dbReference type="GO" id="GO:0005634">
    <property type="term" value="C:nucleus"/>
    <property type="evidence" value="ECO:0007669"/>
    <property type="project" value="UniProtKB-SubCell"/>
</dbReference>
<keyword evidence="2" id="KW-0479">Metal-binding</keyword>
<keyword evidence="7" id="KW-0804">Transcription</keyword>
<evidence type="ECO:0000256" key="5">
    <source>
        <dbReference type="ARBA" id="ARBA00022833"/>
    </source>
</evidence>
<accession>A0A6S7KCQ6</accession>
<comment type="subcellular location">
    <subcellularLocation>
        <location evidence="1">Nucleus</location>
    </subcellularLocation>
</comment>
<dbReference type="Pfam" id="PF00096">
    <property type="entry name" value="zf-C2H2"/>
    <property type="match status" value="2"/>
</dbReference>
<evidence type="ECO:0000256" key="7">
    <source>
        <dbReference type="ARBA" id="ARBA00023163"/>
    </source>
</evidence>
<reference evidence="9" key="1">
    <citation type="submission" date="2020-04" db="EMBL/GenBank/DDBJ databases">
        <authorList>
            <person name="Alioto T."/>
            <person name="Alioto T."/>
            <person name="Gomez Garrido J."/>
        </authorList>
    </citation>
    <scope>NUCLEOTIDE SEQUENCE</scope>
    <source>
        <strain evidence="9">A484AB</strain>
    </source>
</reference>
<dbReference type="SMART" id="SM00355">
    <property type="entry name" value="ZnF_C2H2"/>
    <property type="match status" value="3"/>
</dbReference>
<organism evidence="9 10">
    <name type="scientific">Paramuricea clavata</name>
    <name type="common">Red gorgonian</name>
    <name type="synonym">Violescent sea-whip</name>
    <dbReference type="NCBI Taxonomy" id="317549"/>
    <lineage>
        <taxon>Eukaryota</taxon>
        <taxon>Metazoa</taxon>
        <taxon>Cnidaria</taxon>
        <taxon>Anthozoa</taxon>
        <taxon>Octocorallia</taxon>
        <taxon>Malacalcyonacea</taxon>
        <taxon>Plexauridae</taxon>
        <taxon>Paramuricea</taxon>
    </lineage>
</organism>
<dbReference type="InterPro" id="IPR036236">
    <property type="entry name" value="Znf_C2H2_sf"/>
</dbReference>
<dbReference type="GO" id="GO:0000981">
    <property type="term" value="F:DNA-binding transcription factor activity, RNA polymerase II-specific"/>
    <property type="evidence" value="ECO:0007669"/>
    <property type="project" value="TreeGrafter"/>
</dbReference>
<evidence type="ECO:0000256" key="4">
    <source>
        <dbReference type="ARBA" id="ARBA00022771"/>
    </source>
</evidence>
<feature type="non-terminal residue" evidence="9">
    <location>
        <position position="1"/>
    </location>
</feature>
<dbReference type="AlphaFoldDB" id="A0A6S7KCQ6"/>
<gene>
    <name evidence="9" type="ORF">PACLA_8A010610</name>
</gene>
<evidence type="ECO:0000313" key="9">
    <source>
        <dbReference type="EMBL" id="CAB4041538.1"/>
    </source>
</evidence>
<keyword evidence="8" id="KW-0539">Nucleus</keyword>
<protein>
    <submittedName>
        <fullName evidence="9">Zinc finger 271-like</fullName>
    </submittedName>
</protein>
<dbReference type="PROSITE" id="PS50157">
    <property type="entry name" value="ZINC_FINGER_C2H2_2"/>
    <property type="match status" value="3"/>
</dbReference>
<dbReference type="SUPFAM" id="SSF57667">
    <property type="entry name" value="beta-beta-alpha zinc fingers"/>
    <property type="match status" value="2"/>
</dbReference>
<dbReference type="FunFam" id="3.30.160.60:FF:000624">
    <property type="entry name" value="zinc finger protein 697"/>
    <property type="match status" value="1"/>
</dbReference>
<dbReference type="PROSITE" id="PS00028">
    <property type="entry name" value="ZINC_FINGER_C2H2_1"/>
    <property type="match status" value="3"/>
</dbReference>
<dbReference type="InterPro" id="IPR013087">
    <property type="entry name" value="Znf_C2H2_type"/>
</dbReference>
<dbReference type="Gene3D" id="3.30.160.60">
    <property type="entry name" value="Classic Zinc Finger"/>
    <property type="match status" value="3"/>
</dbReference>
<dbReference type="PANTHER" id="PTHR24394">
    <property type="entry name" value="ZINC FINGER PROTEIN"/>
    <property type="match status" value="1"/>
</dbReference>
<evidence type="ECO:0000256" key="2">
    <source>
        <dbReference type="ARBA" id="ARBA00022723"/>
    </source>
</evidence>
<evidence type="ECO:0000313" key="10">
    <source>
        <dbReference type="Proteomes" id="UP001152795"/>
    </source>
</evidence>
<dbReference type="EMBL" id="CACRXK020028477">
    <property type="protein sequence ID" value="CAB4041538.1"/>
    <property type="molecule type" value="Genomic_DNA"/>
</dbReference>
<dbReference type="OrthoDB" id="6022072at2759"/>